<sequence length="1036" mass="119229">MENTQMNSETKNVLNLLSYLWKCPEEAEKNLKELKDTLFRIPNVHNLQEIQHYIILTINNILNRLNKSSSHERKLKCLITDIIKTLCDKTRIDNINAFFTISRFLIEEVYDQEKALVRNINEEYKLIIVQAIISLIRALTWNVIQQLYTREYILRLSPMFYVVMLLAKHEQLRSLRMASIECLMSLVKVDDNSDASDIEIRYQVSDVFIFYLPGILQGLSEIALEDEIHGHNVALLAVRAWGRMVALGLQNYNPIDSSPIIENDTVLLNSESVTSLPRTKWKDKAKIDAYLQNTQRNLAWYKETDGKLSTIMSSLKKLTHHSRSPVRLELMHCCLHLIELCSTTIPITISKTIEVLIILSEDENDEISHTSGTVVAMMSEKFSSEVCKSLLENLEENFYDSINALPRVCNSLDESEQLSAINLLVGYLKLFGNTHLSQVLHSVNHLKRLMQTLVQFCELERDVTLYEEYRIQDLEMAVDHHTPWKNFRYCRSAAVQTKIEVACGLLAKCDVLDMATDVLLEYFMEDEENRNEITVVLNNVLVGLTASSNVINNLPTVNNIVSTYLDPEYWNLPLEVSYNCMLPQVKNNVIQICLQLEGLSKIAIAIQGEFKPFLFKALYAILEHAGSGNQLIKTAGIAAIANVSVACGYGNVTELINNNIDYFSYHVIRKIQHAEHNESVLNVLTVVIKYGDMNILQSISDIIGGVLIQTCDKFFQERNANAYLRVFEMFIKSIMKWFNIDVKIEPIKSKLQQKMEHDDFEISNLSLTDQPDTDLGKTAEEMYKEDLENRKQQEQELEDFEPQCEECKKLELPNEIQLTTWLLERCLNFLPSKNRTRKLLVLEILKNGLEIVRDWEDTLLPLVHKIWSPLIDRFKEKDDSVIINHSFQLLVTLARLSKDFIRSRTAKDVLPQIKKILIDLSKLSYLKDAGAAYRYTQAYKLQITIVQQLGRVITDLDLADCYINEAMEAVILYLDDKQPLPLQEAAVGFFCDIARFDKELVLLMFQKSFPEDGVQNDKLAYNKNKQAVLQKIYELS</sequence>
<dbReference type="InterPro" id="IPR016024">
    <property type="entry name" value="ARM-type_fold"/>
</dbReference>
<dbReference type="Gene3D" id="1.25.10.10">
    <property type="entry name" value="Leucine-rich Repeat Variant"/>
    <property type="match status" value="1"/>
</dbReference>
<dbReference type="OrthoDB" id="49511at2759"/>
<dbReference type="Pfam" id="PF24181">
    <property type="entry name" value="TPR_TTI1_C"/>
    <property type="match status" value="1"/>
</dbReference>
<dbReference type="Pfam" id="PF24173">
    <property type="entry name" value="TPR_TTI1_N"/>
    <property type="match status" value="1"/>
</dbReference>
<proteinExistence type="predicted"/>
<dbReference type="SUPFAM" id="SSF48371">
    <property type="entry name" value="ARM repeat"/>
    <property type="match status" value="1"/>
</dbReference>
<dbReference type="InterPro" id="IPR052587">
    <property type="entry name" value="TELO2-interacting_protein_1"/>
</dbReference>
<evidence type="ECO:0000259" key="2">
    <source>
        <dbReference type="Pfam" id="PF24181"/>
    </source>
</evidence>
<name>A0A8K0GND9_IGNLU</name>
<dbReference type="InterPro" id="IPR057566">
    <property type="entry name" value="TPR_TTI1_N"/>
</dbReference>
<reference evidence="3" key="1">
    <citation type="submission" date="2019-08" db="EMBL/GenBank/DDBJ databases">
        <title>The genome of the North American firefly Photinus pyralis.</title>
        <authorList>
            <consortium name="Photinus pyralis genome working group"/>
            <person name="Fallon T.R."/>
            <person name="Sander Lower S.E."/>
            <person name="Weng J.-K."/>
        </authorList>
    </citation>
    <scope>NUCLEOTIDE SEQUENCE</scope>
    <source>
        <strain evidence="3">TRF0915ILg1</strain>
        <tissue evidence="3">Whole body</tissue>
    </source>
</reference>
<accession>A0A8K0GND9</accession>
<evidence type="ECO:0000313" key="4">
    <source>
        <dbReference type="Proteomes" id="UP000801492"/>
    </source>
</evidence>
<dbReference type="PANTHER" id="PTHR18460:SF3">
    <property type="entry name" value="TELO2-INTERACTING PROTEIN 1 HOMOLOG"/>
    <property type="match status" value="1"/>
</dbReference>
<protein>
    <recommendedName>
        <fullName evidence="5">TELO2-interacting protein 1 homolog</fullName>
    </recommendedName>
</protein>
<dbReference type="Proteomes" id="UP000801492">
    <property type="component" value="Unassembled WGS sequence"/>
</dbReference>
<evidence type="ECO:0000259" key="1">
    <source>
        <dbReference type="Pfam" id="PF24173"/>
    </source>
</evidence>
<dbReference type="InterPro" id="IPR049362">
    <property type="entry name" value="TTI1_rpt"/>
</dbReference>
<keyword evidence="4" id="KW-1185">Reference proteome</keyword>
<dbReference type="AlphaFoldDB" id="A0A8K0GND9"/>
<dbReference type="InterPro" id="IPR057567">
    <property type="entry name" value="TPR_TTI1_C"/>
</dbReference>
<dbReference type="PANTHER" id="PTHR18460">
    <property type="entry name" value="TEL2 INTERACTING PROTEIN 1 TTI1 FAMILY MEMBER"/>
    <property type="match status" value="1"/>
</dbReference>
<dbReference type="Pfam" id="PF24176">
    <property type="entry name" value="TPR_TTI1_2nd"/>
    <property type="match status" value="1"/>
</dbReference>
<dbReference type="Pfam" id="PF21547">
    <property type="entry name" value="TTI1"/>
    <property type="match status" value="1"/>
</dbReference>
<dbReference type="GO" id="GO:0005737">
    <property type="term" value="C:cytoplasm"/>
    <property type="evidence" value="ECO:0007669"/>
    <property type="project" value="TreeGrafter"/>
</dbReference>
<gene>
    <name evidence="3" type="ORF">ILUMI_02227</name>
</gene>
<evidence type="ECO:0008006" key="5">
    <source>
        <dbReference type="Google" id="ProtNLM"/>
    </source>
</evidence>
<feature type="domain" description="TTI1 N-terminal TPR" evidence="1">
    <location>
        <begin position="21"/>
        <end position="363"/>
    </location>
</feature>
<evidence type="ECO:0000313" key="3">
    <source>
        <dbReference type="EMBL" id="KAF2903943.1"/>
    </source>
</evidence>
<dbReference type="EMBL" id="VTPC01000892">
    <property type="protein sequence ID" value="KAF2903943.1"/>
    <property type="molecule type" value="Genomic_DNA"/>
</dbReference>
<dbReference type="InterPro" id="IPR011989">
    <property type="entry name" value="ARM-like"/>
</dbReference>
<comment type="caution">
    <text evidence="3">The sequence shown here is derived from an EMBL/GenBank/DDBJ whole genome shotgun (WGS) entry which is preliminary data.</text>
</comment>
<feature type="domain" description="TTI1 C-terminal TPR" evidence="2">
    <location>
        <begin position="726"/>
        <end position="1001"/>
    </location>
</feature>
<organism evidence="3 4">
    <name type="scientific">Ignelater luminosus</name>
    <name type="common">Cucubano</name>
    <name type="synonym">Pyrophorus luminosus</name>
    <dbReference type="NCBI Taxonomy" id="2038154"/>
    <lineage>
        <taxon>Eukaryota</taxon>
        <taxon>Metazoa</taxon>
        <taxon>Ecdysozoa</taxon>
        <taxon>Arthropoda</taxon>
        <taxon>Hexapoda</taxon>
        <taxon>Insecta</taxon>
        <taxon>Pterygota</taxon>
        <taxon>Neoptera</taxon>
        <taxon>Endopterygota</taxon>
        <taxon>Coleoptera</taxon>
        <taxon>Polyphaga</taxon>
        <taxon>Elateriformia</taxon>
        <taxon>Elateroidea</taxon>
        <taxon>Elateridae</taxon>
        <taxon>Agrypninae</taxon>
        <taxon>Pyrophorini</taxon>
        <taxon>Ignelater</taxon>
    </lineage>
</organism>